<dbReference type="AlphaFoldDB" id="A0A239HPA7"/>
<gene>
    <name evidence="5" type="ORF">SAMN05216276_101720</name>
</gene>
<sequence length="303" mass="31448">MVLVIGALGVLTAPVAVAATSSSASLNVVAMGDSYGSGTGAGNYQPGTEGTCYRSGNSYSSVIVDTLRQSGKQVKFTNVTCSGAAIRTLGQTFKDQPPQLDALRRDTNVVMLSIGTTDVDFAGYGGVCIQADCTGAPTKAILSRLPGMGKALNTLLTDIKARSPQAKIVVTGYGRQVTRGENATGVPLDPICDSQVFSDTERVEGNNVASALDATLRLATLAARAHRVDVQFVSPYTNSVNLQPEFAGHSLCESAPQFYRGFDALAPGQEGPDAVLHLNQPGQAAMADLIQRKVPVLAGSAQP</sequence>
<organism evidence="5 6">
    <name type="scientific">Streptosporangium subroseum</name>
    <dbReference type="NCBI Taxonomy" id="106412"/>
    <lineage>
        <taxon>Bacteria</taxon>
        <taxon>Bacillati</taxon>
        <taxon>Actinomycetota</taxon>
        <taxon>Actinomycetes</taxon>
        <taxon>Streptosporangiales</taxon>
        <taxon>Streptosporangiaceae</taxon>
        <taxon>Streptosporangium</taxon>
    </lineage>
</organism>
<evidence type="ECO:0000259" key="4">
    <source>
        <dbReference type="Pfam" id="PF13472"/>
    </source>
</evidence>
<keyword evidence="2" id="KW-1015">Disulfide bond</keyword>
<dbReference type="GO" id="GO:0019433">
    <property type="term" value="P:triglyceride catabolic process"/>
    <property type="evidence" value="ECO:0007669"/>
    <property type="project" value="TreeGrafter"/>
</dbReference>
<keyword evidence="5" id="KW-0378">Hydrolase</keyword>
<evidence type="ECO:0000256" key="1">
    <source>
        <dbReference type="PIRSR" id="PIRSR637460-1"/>
    </source>
</evidence>
<dbReference type="InterPro" id="IPR037460">
    <property type="entry name" value="SEST-like"/>
</dbReference>
<dbReference type="InterPro" id="IPR013830">
    <property type="entry name" value="SGNH_hydro"/>
</dbReference>
<evidence type="ECO:0000313" key="6">
    <source>
        <dbReference type="Proteomes" id="UP000198282"/>
    </source>
</evidence>
<dbReference type="EMBL" id="FZOD01000017">
    <property type="protein sequence ID" value="SNS82084.1"/>
    <property type="molecule type" value="Genomic_DNA"/>
</dbReference>
<keyword evidence="6" id="KW-1185">Reference proteome</keyword>
<dbReference type="SUPFAM" id="SSF52266">
    <property type="entry name" value="SGNH hydrolase"/>
    <property type="match status" value="1"/>
</dbReference>
<protein>
    <submittedName>
        <fullName evidence="5">GDSL-like Lipase/Acylhydrolase family protein</fullName>
    </submittedName>
</protein>
<feature type="chain" id="PRO_5012895997" evidence="3">
    <location>
        <begin position="19"/>
        <end position="303"/>
    </location>
</feature>
<dbReference type="Gene3D" id="3.40.50.1110">
    <property type="entry name" value="SGNH hydrolase"/>
    <property type="match status" value="1"/>
</dbReference>
<proteinExistence type="predicted"/>
<name>A0A239HPA7_9ACTN</name>
<dbReference type="RefSeq" id="WP_179282105.1">
    <property type="nucleotide sequence ID" value="NZ_FZOD01000017.1"/>
</dbReference>
<dbReference type="CDD" id="cd01823">
    <property type="entry name" value="SEST_like"/>
    <property type="match status" value="1"/>
</dbReference>
<dbReference type="Proteomes" id="UP000198282">
    <property type="component" value="Unassembled WGS sequence"/>
</dbReference>
<dbReference type="GO" id="GO:0004806">
    <property type="term" value="F:triacylglycerol lipase activity"/>
    <property type="evidence" value="ECO:0007669"/>
    <property type="project" value="TreeGrafter"/>
</dbReference>
<accession>A0A239HPA7</accession>
<evidence type="ECO:0000313" key="5">
    <source>
        <dbReference type="EMBL" id="SNS82084.1"/>
    </source>
</evidence>
<feature type="active site" description="Nucleophile" evidence="1">
    <location>
        <position position="34"/>
    </location>
</feature>
<feature type="disulfide bond" evidence="2">
    <location>
        <begin position="128"/>
        <end position="133"/>
    </location>
</feature>
<reference evidence="5 6" key="1">
    <citation type="submission" date="2017-06" db="EMBL/GenBank/DDBJ databases">
        <authorList>
            <person name="Kim H.J."/>
            <person name="Triplett B.A."/>
        </authorList>
    </citation>
    <scope>NUCLEOTIDE SEQUENCE [LARGE SCALE GENOMIC DNA]</scope>
    <source>
        <strain evidence="5 6">CGMCC 4.2132</strain>
    </source>
</reference>
<evidence type="ECO:0000256" key="3">
    <source>
        <dbReference type="SAM" id="SignalP"/>
    </source>
</evidence>
<feature type="active site" evidence="1">
    <location>
        <position position="277"/>
    </location>
</feature>
<dbReference type="Pfam" id="PF13472">
    <property type="entry name" value="Lipase_GDSL_2"/>
    <property type="match status" value="1"/>
</dbReference>
<feature type="disulfide bond" evidence="2">
    <location>
        <begin position="52"/>
        <end position="81"/>
    </location>
</feature>
<evidence type="ECO:0000256" key="2">
    <source>
        <dbReference type="PIRSR" id="PIRSR637460-2"/>
    </source>
</evidence>
<keyword evidence="3" id="KW-0732">Signal</keyword>
<dbReference type="PANTHER" id="PTHR37981">
    <property type="entry name" value="LIPASE 2"/>
    <property type="match status" value="1"/>
</dbReference>
<feature type="domain" description="SGNH hydrolase-type esterase" evidence="4">
    <location>
        <begin position="30"/>
        <end position="284"/>
    </location>
</feature>
<dbReference type="PANTHER" id="PTHR37981:SF1">
    <property type="entry name" value="SGNH HYDROLASE-TYPE ESTERASE DOMAIN-CONTAINING PROTEIN"/>
    <property type="match status" value="1"/>
</dbReference>
<feature type="signal peptide" evidence="3">
    <location>
        <begin position="1"/>
        <end position="18"/>
    </location>
</feature>
<dbReference type="InterPro" id="IPR036514">
    <property type="entry name" value="SGNH_hydro_sf"/>
</dbReference>